<proteinExistence type="predicted"/>
<comment type="caution">
    <text evidence="1">The sequence shown here is derived from an EMBL/GenBank/DDBJ whole genome shotgun (WGS) entry which is preliminary data.</text>
</comment>
<keyword evidence="2" id="KW-1185">Reference proteome</keyword>
<protein>
    <recommendedName>
        <fullName evidence="3">CobQ/CobB/MinD/ParA nucleotide binding domain-containing protein</fullName>
    </recommendedName>
</protein>
<evidence type="ECO:0008006" key="3">
    <source>
        <dbReference type="Google" id="ProtNLM"/>
    </source>
</evidence>
<evidence type="ECO:0000313" key="1">
    <source>
        <dbReference type="EMBL" id="RII43786.1"/>
    </source>
</evidence>
<reference evidence="1 2" key="1">
    <citation type="submission" date="2018-07" db="EMBL/GenBank/DDBJ databases">
        <title>Arthrobacter sp. nov., isolated from raw cow's milk with high bacterial count.</title>
        <authorList>
            <person name="Hahne J."/>
            <person name="Isele D."/>
            <person name="Lipski A."/>
        </authorList>
    </citation>
    <scope>NUCLEOTIDE SEQUENCE [LARGE SCALE GENOMIC DNA]</scope>
    <source>
        <strain evidence="1 2">JZ R-35</strain>
    </source>
</reference>
<organism evidence="1 2">
    <name type="scientific">Galactobacter valiniphilus</name>
    <dbReference type="NCBI Taxonomy" id="2676122"/>
    <lineage>
        <taxon>Bacteria</taxon>
        <taxon>Bacillati</taxon>
        <taxon>Actinomycetota</taxon>
        <taxon>Actinomycetes</taxon>
        <taxon>Micrococcales</taxon>
        <taxon>Micrococcaceae</taxon>
        <taxon>Galactobacter</taxon>
    </lineage>
</organism>
<dbReference type="EMBL" id="QQXK01000001">
    <property type="protein sequence ID" value="RII43786.1"/>
    <property type="molecule type" value="Genomic_DNA"/>
</dbReference>
<dbReference type="Proteomes" id="UP000265419">
    <property type="component" value="Unassembled WGS sequence"/>
</dbReference>
<accession>A0A399JME6</accession>
<sequence length="271" mass="27095">MWAAEEPDPPAGAVLLGADGPAAWAVAARHPDHPHVTLPSGAAWLGARLSARTRRGVVVAVGGLGGAGGSQRAALALAYAAEAEGLPVVLVDADPGSVQRWEAEPGVPGWESARRWAADGSVAGLPELLASDGAIARLGWAPGEDPDRMPPAEVAAVCGALASTFELVIVAVGALEWPLAAVPAGAAHVLACAGEDGAWPPHRCTGATVSLSVLRGRGRSPDGPALAGWLGAAWAGSAADPSGPEPGRALRRLARRLWLPRLLAGAGPGAP</sequence>
<name>A0A399JME6_9MICC</name>
<evidence type="ECO:0000313" key="2">
    <source>
        <dbReference type="Proteomes" id="UP000265419"/>
    </source>
</evidence>
<gene>
    <name evidence="1" type="ORF">DWB68_00720</name>
</gene>
<dbReference type="AlphaFoldDB" id="A0A399JME6"/>